<dbReference type="eggNOG" id="ENOG502N5GY">
    <property type="taxonomic scope" value="Archaea"/>
</dbReference>
<evidence type="ECO:0000256" key="1">
    <source>
        <dbReference type="SAM" id="Phobius"/>
    </source>
</evidence>
<dbReference type="AlphaFoldDB" id="B9LU55"/>
<accession>B9LU55</accession>
<sequence length="164" mass="17209">MPSSFIRAKPLQALKLTAVIGSLALGVASFAGVLPGQNLTGLLSLAFFPMILAVVVSAEALLAGYRLVRADDPAARLTAQRGYTAIRVIELVVTVAAPGIFYALIVRIGGEVPGPGAIGLLFIGIGLGLLAYGAVLLRTLVEYYYHRQRTSVSRTDERGGDLAE</sequence>
<keyword evidence="1" id="KW-0812">Transmembrane</keyword>
<proteinExistence type="predicted"/>
<keyword evidence="1" id="KW-0472">Membrane</keyword>
<evidence type="ECO:0000313" key="3">
    <source>
        <dbReference type="Proteomes" id="UP000000740"/>
    </source>
</evidence>
<evidence type="ECO:0000313" key="2">
    <source>
        <dbReference type="EMBL" id="ACM58249.1"/>
    </source>
</evidence>
<name>B9LU55_HALLT</name>
<keyword evidence="3" id="KW-1185">Reference proteome</keyword>
<feature type="transmembrane region" description="Helical" evidence="1">
    <location>
        <begin position="41"/>
        <end position="63"/>
    </location>
</feature>
<evidence type="ECO:0008006" key="4">
    <source>
        <dbReference type="Google" id="ProtNLM"/>
    </source>
</evidence>
<feature type="transmembrane region" description="Helical" evidence="1">
    <location>
        <begin position="117"/>
        <end position="141"/>
    </location>
</feature>
<dbReference type="RefSeq" id="WP_015911359.1">
    <property type="nucleotide sequence ID" value="NC_012029.1"/>
</dbReference>
<dbReference type="EMBL" id="CP001365">
    <property type="protein sequence ID" value="ACM58249.1"/>
    <property type="molecule type" value="Genomic_DNA"/>
</dbReference>
<dbReference type="KEGG" id="hla:Hlac_2678"/>
<reference evidence="2 3" key="1">
    <citation type="journal article" date="2016" name="Stand. Genomic Sci.">
        <title>Complete genome sequence of the Antarctic Halorubrum lacusprofundi type strain ACAM 34.</title>
        <authorList>
            <person name="Anderson I.J."/>
            <person name="DasSarma P."/>
            <person name="Lucas S."/>
            <person name="Copeland A."/>
            <person name="Lapidus A."/>
            <person name="Del Rio T.G."/>
            <person name="Tice H."/>
            <person name="Dalin E."/>
            <person name="Bruce D.C."/>
            <person name="Goodwin L."/>
            <person name="Pitluck S."/>
            <person name="Sims D."/>
            <person name="Brettin T.S."/>
            <person name="Detter J.C."/>
            <person name="Han C.S."/>
            <person name="Larimer F."/>
            <person name="Hauser L."/>
            <person name="Land M."/>
            <person name="Ivanova N."/>
            <person name="Richardson P."/>
            <person name="Cavicchioli R."/>
            <person name="DasSarma S."/>
            <person name="Woese C.R."/>
            <person name="Kyrpides N.C."/>
        </authorList>
    </citation>
    <scope>NUCLEOTIDE SEQUENCE [LARGE SCALE GENOMIC DNA]</scope>
    <source>
        <strain evidence="3">ATCC 49239 / DSM 5036 / JCM 8891 / ACAM 34</strain>
    </source>
</reference>
<dbReference type="Proteomes" id="UP000000740">
    <property type="component" value="Chromosome 1"/>
</dbReference>
<organism evidence="2 3">
    <name type="scientific">Halorubrum lacusprofundi (strain ATCC 49239 / DSM 5036 / JCM 8891 / ACAM 34)</name>
    <dbReference type="NCBI Taxonomy" id="416348"/>
    <lineage>
        <taxon>Archaea</taxon>
        <taxon>Methanobacteriati</taxon>
        <taxon>Methanobacteriota</taxon>
        <taxon>Stenosarchaea group</taxon>
        <taxon>Halobacteria</taxon>
        <taxon>Halobacteriales</taxon>
        <taxon>Haloferacaceae</taxon>
        <taxon>Halorubrum</taxon>
    </lineage>
</organism>
<dbReference type="GeneID" id="7400884"/>
<protein>
    <recommendedName>
        <fullName evidence="4">DUF2975 domain-containing protein</fullName>
    </recommendedName>
</protein>
<feature type="transmembrane region" description="Helical" evidence="1">
    <location>
        <begin position="84"/>
        <end position="105"/>
    </location>
</feature>
<dbReference type="HOGENOM" id="CLU_1615259_0_0_2"/>
<gene>
    <name evidence="2" type="ordered locus">Hlac_2678</name>
</gene>
<keyword evidence="1" id="KW-1133">Transmembrane helix</keyword>